<keyword evidence="4" id="KW-0851">Voltage-gated channel</keyword>
<sequence>MAQLLTNPLYFQAFEDIYLEDRKNIKTMLEYADKVFTYIFVLEMLLKWVAYGFKKYFTNAWCWLDFLIVDVSLISLVANTLGYSEMGPIKSLRTLRALRPLRALSRFEGMRVRGHKAS</sequence>
<dbReference type="InterPro" id="IPR027359">
    <property type="entry name" value="Volt_channel_dom_sf"/>
</dbReference>
<dbReference type="SUPFAM" id="SSF81324">
    <property type="entry name" value="Voltage-gated potassium channels"/>
    <property type="match status" value="1"/>
</dbReference>
<dbReference type="EMBL" id="VXBN01007466">
    <property type="protein sequence ID" value="NWR04464.1"/>
    <property type="molecule type" value="Genomic_DNA"/>
</dbReference>
<dbReference type="GO" id="GO:0005248">
    <property type="term" value="F:voltage-gated sodium channel activity"/>
    <property type="evidence" value="ECO:0007669"/>
    <property type="project" value="TreeGrafter"/>
</dbReference>
<dbReference type="GO" id="GO:0086010">
    <property type="term" value="P:membrane depolarization during action potential"/>
    <property type="evidence" value="ECO:0007669"/>
    <property type="project" value="TreeGrafter"/>
</dbReference>
<dbReference type="InterPro" id="IPR043203">
    <property type="entry name" value="VGCC_Ca_Na"/>
</dbReference>
<keyword evidence="15" id="KW-1185">Reference proteome</keyword>
<dbReference type="PANTHER" id="PTHR10037">
    <property type="entry name" value="VOLTAGE-GATED CATION CHANNEL CALCIUM AND SODIUM"/>
    <property type="match status" value="1"/>
</dbReference>
<evidence type="ECO:0000256" key="8">
    <source>
        <dbReference type="ARBA" id="ARBA00023136"/>
    </source>
</evidence>
<proteinExistence type="predicted"/>
<feature type="transmembrane region" description="Helical" evidence="12">
    <location>
        <begin position="63"/>
        <end position="83"/>
    </location>
</feature>
<dbReference type="GO" id="GO:0001518">
    <property type="term" value="C:voltage-gated sodium channel complex"/>
    <property type="evidence" value="ECO:0007669"/>
    <property type="project" value="TreeGrafter"/>
</dbReference>
<evidence type="ECO:0000256" key="12">
    <source>
        <dbReference type="SAM" id="Phobius"/>
    </source>
</evidence>
<name>A0A7K4U2D8_9SYLV</name>
<keyword evidence="9" id="KW-0325">Glycoprotein</keyword>
<organism evidence="14 15">
    <name type="scientific">Sinosuthora webbiana</name>
    <dbReference type="NCBI Taxonomy" id="337173"/>
    <lineage>
        <taxon>Eukaryota</taxon>
        <taxon>Metazoa</taxon>
        <taxon>Chordata</taxon>
        <taxon>Craniata</taxon>
        <taxon>Vertebrata</taxon>
        <taxon>Euteleostomi</taxon>
        <taxon>Archelosauria</taxon>
        <taxon>Archosauria</taxon>
        <taxon>Dinosauria</taxon>
        <taxon>Saurischia</taxon>
        <taxon>Theropoda</taxon>
        <taxon>Coelurosauria</taxon>
        <taxon>Aves</taxon>
        <taxon>Neognathae</taxon>
        <taxon>Neoaves</taxon>
        <taxon>Telluraves</taxon>
        <taxon>Australaves</taxon>
        <taxon>Passeriformes</taxon>
        <taxon>Sylvioidea</taxon>
        <taxon>Sylviidae</taxon>
        <taxon>Sinosuthora</taxon>
    </lineage>
</organism>
<dbReference type="AlphaFoldDB" id="A0A7K4U2D8"/>
<dbReference type="Pfam" id="PF00520">
    <property type="entry name" value="Ion_trans"/>
    <property type="match status" value="1"/>
</dbReference>
<protein>
    <submittedName>
        <fullName evidence="14">SCN5A protein</fullName>
    </submittedName>
</protein>
<evidence type="ECO:0000256" key="11">
    <source>
        <dbReference type="ARBA" id="ARBA00023303"/>
    </source>
</evidence>
<feature type="transmembrane region" description="Helical" evidence="12">
    <location>
        <begin position="31"/>
        <end position="51"/>
    </location>
</feature>
<evidence type="ECO:0000256" key="3">
    <source>
        <dbReference type="ARBA" id="ARBA00022692"/>
    </source>
</evidence>
<dbReference type="InterPro" id="IPR005821">
    <property type="entry name" value="Ion_trans_dom"/>
</dbReference>
<dbReference type="Proteomes" id="UP000580691">
    <property type="component" value="Unassembled WGS sequence"/>
</dbReference>
<keyword evidence="7" id="KW-0406">Ion transport</keyword>
<dbReference type="PANTHER" id="PTHR10037:SF208">
    <property type="entry name" value="SODIUM CHANNEL PROTEIN TYPE 10 SUBUNIT ALPHA"/>
    <property type="match status" value="1"/>
</dbReference>
<keyword evidence="6" id="KW-0915">Sodium</keyword>
<dbReference type="OrthoDB" id="2984333at2759"/>
<feature type="non-terminal residue" evidence="14">
    <location>
        <position position="118"/>
    </location>
</feature>
<accession>A0A7K4U2D8</accession>
<keyword evidence="8 12" id="KW-0472">Membrane</keyword>
<reference evidence="14 15" key="1">
    <citation type="submission" date="2019-09" db="EMBL/GenBank/DDBJ databases">
        <title>Bird 10,000 Genomes (B10K) Project - Family phase.</title>
        <authorList>
            <person name="Zhang G."/>
        </authorList>
    </citation>
    <scope>NUCLEOTIDE SEQUENCE [LARGE SCALE GENOMIC DNA]</scope>
    <source>
        <strain evidence="14">B10K-DU-002-08</strain>
        <tissue evidence="14">Muscle</tissue>
    </source>
</reference>
<keyword evidence="3 12" id="KW-0812">Transmembrane</keyword>
<keyword evidence="11" id="KW-0407">Ion channel</keyword>
<keyword evidence="5 12" id="KW-1133">Transmembrane helix</keyword>
<evidence type="ECO:0000256" key="7">
    <source>
        <dbReference type="ARBA" id="ARBA00023065"/>
    </source>
</evidence>
<keyword evidence="10" id="KW-0739">Sodium transport</keyword>
<dbReference type="GO" id="GO:0019228">
    <property type="term" value="P:neuronal action potential"/>
    <property type="evidence" value="ECO:0007669"/>
    <property type="project" value="TreeGrafter"/>
</dbReference>
<evidence type="ECO:0000313" key="14">
    <source>
        <dbReference type="EMBL" id="NWR04464.1"/>
    </source>
</evidence>
<gene>
    <name evidence="14" type="primary">Scn5a_4</name>
    <name evidence="14" type="ORF">SINWEB_R15361</name>
</gene>
<comment type="caution">
    <text evidence="14">The sequence shown here is derived from an EMBL/GenBank/DDBJ whole genome shotgun (WGS) entry which is preliminary data.</text>
</comment>
<evidence type="ECO:0000313" key="15">
    <source>
        <dbReference type="Proteomes" id="UP000580691"/>
    </source>
</evidence>
<comment type="subcellular location">
    <subcellularLocation>
        <location evidence="1">Membrane</location>
        <topology evidence="1">Multi-pass membrane protein</topology>
    </subcellularLocation>
</comment>
<evidence type="ECO:0000256" key="6">
    <source>
        <dbReference type="ARBA" id="ARBA00023053"/>
    </source>
</evidence>
<evidence type="ECO:0000256" key="1">
    <source>
        <dbReference type="ARBA" id="ARBA00004141"/>
    </source>
</evidence>
<feature type="domain" description="Ion transport" evidence="13">
    <location>
        <begin position="10"/>
        <end position="112"/>
    </location>
</feature>
<keyword evidence="2" id="KW-0813">Transport</keyword>
<evidence type="ECO:0000259" key="13">
    <source>
        <dbReference type="Pfam" id="PF00520"/>
    </source>
</evidence>
<evidence type="ECO:0000256" key="5">
    <source>
        <dbReference type="ARBA" id="ARBA00022989"/>
    </source>
</evidence>
<evidence type="ECO:0000256" key="4">
    <source>
        <dbReference type="ARBA" id="ARBA00022882"/>
    </source>
</evidence>
<dbReference type="Gene3D" id="1.20.120.350">
    <property type="entry name" value="Voltage-gated potassium channels. Chain C"/>
    <property type="match status" value="1"/>
</dbReference>
<evidence type="ECO:0000256" key="10">
    <source>
        <dbReference type="ARBA" id="ARBA00023201"/>
    </source>
</evidence>
<dbReference type="FunFam" id="1.20.120.350:FF:000003">
    <property type="entry name" value="Voltage-dependent sodium channel"/>
    <property type="match status" value="1"/>
</dbReference>
<evidence type="ECO:0000256" key="2">
    <source>
        <dbReference type="ARBA" id="ARBA00022448"/>
    </source>
</evidence>
<evidence type="ECO:0000256" key="9">
    <source>
        <dbReference type="ARBA" id="ARBA00023180"/>
    </source>
</evidence>
<feature type="non-terminal residue" evidence="14">
    <location>
        <position position="1"/>
    </location>
</feature>